<dbReference type="EMBL" id="MU118124">
    <property type="protein sequence ID" value="KAF9644694.1"/>
    <property type="molecule type" value="Genomic_DNA"/>
</dbReference>
<reference evidence="1" key="2">
    <citation type="journal article" date="2020" name="Nat. Commun.">
        <title>Large-scale genome sequencing of mycorrhizal fungi provides insights into the early evolution of symbiotic traits.</title>
        <authorList>
            <person name="Miyauchi S."/>
            <person name="Kiss E."/>
            <person name="Kuo A."/>
            <person name="Drula E."/>
            <person name="Kohler A."/>
            <person name="Sanchez-Garcia M."/>
            <person name="Morin E."/>
            <person name="Andreopoulos B."/>
            <person name="Barry K.W."/>
            <person name="Bonito G."/>
            <person name="Buee M."/>
            <person name="Carver A."/>
            <person name="Chen C."/>
            <person name="Cichocki N."/>
            <person name="Clum A."/>
            <person name="Culley D."/>
            <person name="Crous P.W."/>
            <person name="Fauchery L."/>
            <person name="Girlanda M."/>
            <person name="Hayes R.D."/>
            <person name="Keri Z."/>
            <person name="LaButti K."/>
            <person name="Lipzen A."/>
            <person name="Lombard V."/>
            <person name="Magnuson J."/>
            <person name="Maillard F."/>
            <person name="Murat C."/>
            <person name="Nolan M."/>
            <person name="Ohm R.A."/>
            <person name="Pangilinan J."/>
            <person name="Pereira M.F."/>
            <person name="Perotto S."/>
            <person name="Peter M."/>
            <person name="Pfister S."/>
            <person name="Riley R."/>
            <person name="Sitrit Y."/>
            <person name="Stielow J.B."/>
            <person name="Szollosi G."/>
            <person name="Zifcakova L."/>
            <person name="Stursova M."/>
            <person name="Spatafora J.W."/>
            <person name="Tedersoo L."/>
            <person name="Vaario L.M."/>
            <person name="Yamada A."/>
            <person name="Yan M."/>
            <person name="Wang P."/>
            <person name="Xu J."/>
            <person name="Bruns T."/>
            <person name="Baldrian P."/>
            <person name="Vilgalys R."/>
            <person name="Dunand C."/>
            <person name="Henrissat B."/>
            <person name="Grigoriev I.V."/>
            <person name="Hibbett D."/>
            <person name="Nagy L.G."/>
            <person name="Martin F.M."/>
        </authorList>
    </citation>
    <scope>NUCLEOTIDE SEQUENCE</scope>
    <source>
        <strain evidence="1">P2</strain>
    </source>
</reference>
<gene>
    <name evidence="1" type="ORF">BDM02DRAFT_3121502</name>
</gene>
<organism evidence="1 2">
    <name type="scientific">Thelephora ganbajun</name>
    <name type="common">Ganba fungus</name>
    <dbReference type="NCBI Taxonomy" id="370292"/>
    <lineage>
        <taxon>Eukaryota</taxon>
        <taxon>Fungi</taxon>
        <taxon>Dikarya</taxon>
        <taxon>Basidiomycota</taxon>
        <taxon>Agaricomycotina</taxon>
        <taxon>Agaricomycetes</taxon>
        <taxon>Thelephorales</taxon>
        <taxon>Thelephoraceae</taxon>
        <taxon>Thelephora</taxon>
    </lineage>
</organism>
<proteinExistence type="predicted"/>
<accession>A0ACB6Z4N1</accession>
<reference evidence="1" key="1">
    <citation type="submission" date="2019-10" db="EMBL/GenBank/DDBJ databases">
        <authorList>
            <consortium name="DOE Joint Genome Institute"/>
            <person name="Kuo A."/>
            <person name="Miyauchi S."/>
            <person name="Kiss E."/>
            <person name="Drula E."/>
            <person name="Kohler A."/>
            <person name="Sanchez-Garcia M."/>
            <person name="Andreopoulos B."/>
            <person name="Barry K.W."/>
            <person name="Bonito G."/>
            <person name="Buee M."/>
            <person name="Carver A."/>
            <person name="Chen C."/>
            <person name="Cichocki N."/>
            <person name="Clum A."/>
            <person name="Culley D."/>
            <person name="Crous P.W."/>
            <person name="Fauchery L."/>
            <person name="Girlanda M."/>
            <person name="Hayes R."/>
            <person name="Keri Z."/>
            <person name="Labutti K."/>
            <person name="Lipzen A."/>
            <person name="Lombard V."/>
            <person name="Magnuson J."/>
            <person name="Maillard F."/>
            <person name="Morin E."/>
            <person name="Murat C."/>
            <person name="Nolan M."/>
            <person name="Ohm R."/>
            <person name="Pangilinan J."/>
            <person name="Pereira M."/>
            <person name="Perotto S."/>
            <person name="Peter M."/>
            <person name="Riley R."/>
            <person name="Sitrit Y."/>
            <person name="Stielow B."/>
            <person name="Szollosi G."/>
            <person name="Zifcakova L."/>
            <person name="Stursova M."/>
            <person name="Spatafora J.W."/>
            <person name="Tedersoo L."/>
            <person name="Vaario L.-M."/>
            <person name="Yamada A."/>
            <person name="Yan M."/>
            <person name="Wang P."/>
            <person name="Xu J."/>
            <person name="Bruns T."/>
            <person name="Baldrian P."/>
            <person name="Vilgalys R."/>
            <person name="Henrissat B."/>
            <person name="Grigoriev I.V."/>
            <person name="Hibbett D."/>
            <person name="Nagy L.G."/>
            <person name="Martin F.M."/>
        </authorList>
    </citation>
    <scope>NUCLEOTIDE SEQUENCE</scope>
    <source>
        <strain evidence="1">P2</strain>
    </source>
</reference>
<sequence>MASPTLLLTETPSHVLYCHKSWVLCVEWEVVERKLATRGHDGQSQHRPLAWLFLSSKHGI</sequence>
<comment type="caution">
    <text evidence="1">The sequence shown here is derived from an EMBL/GenBank/DDBJ whole genome shotgun (WGS) entry which is preliminary data.</text>
</comment>
<name>A0ACB6Z4N1_THEGA</name>
<protein>
    <submittedName>
        <fullName evidence="1">Uncharacterized protein</fullName>
    </submittedName>
</protein>
<dbReference type="Proteomes" id="UP000886501">
    <property type="component" value="Unassembled WGS sequence"/>
</dbReference>
<evidence type="ECO:0000313" key="2">
    <source>
        <dbReference type="Proteomes" id="UP000886501"/>
    </source>
</evidence>
<evidence type="ECO:0000313" key="1">
    <source>
        <dbReference type="EMBL" id="KAF9644694.1"/>
    </source>
</evidence>
<keyword evidence="2" id="KW-1185">Reference proteome</keyword>